<evidence type="ECO:0000313" key="6">
    <source>
        <dbReference type="Proteomes" id="UP001215280"/>
    </source>
</evidence>
<dbReference type="PROSITE" id="PS00061">
    <property type="entry name" value="ADH_SHORT"/>
    <property type="match status" value="1"/>
</dbReference>
<evidence type="ECO:0000256" key="1">
    <source>
        <dbReference type="ARBA" id="ARBA00006484"/>
    </source>
</evidence>
<sequence>MSGQSSDSPVFVITGCSSGFGRELTIAALASGFRVIATAWRVESLTNLEARGAKILPLDVTASVPDIAAFAAQAIAIYGQVDYLVNNAGSVQSGPAEEVSPAGTLQQFNTNFFGLVNTTNAFLPHFGSRRTGTLVNISSESATISTVAAGIYSASKAAVNTISDTWASELAEYGIRSIAVQPGLFRTNVLTAKNMQLAAGTIDGYALVHGTIAFIAANVVGNEPGDPAKAAPKIIELVTRPEISIPLRFVVGDDAVAHLKEFYEKRIAEIEAARDLGTGTSFTA</sequence>
<dbReference type="EMBL" id="JARJLG010000171">
    <property type="protein sequence ID" value="KAJ7732918.1"/>
    <property type="molecule type" value="Genomic_DNA"/>
</dbReference>
<dbReference type="InterPro" id="IPR051911">
    <property type="entry name" value="SDR_oxidoreductase"/>
</dbReference>
<evidence type="ECO:0000256" key="3">
    <source>
        <dbReference type="ARBA" id="ARBA00023002"/>
    </source>
</evidence>
<dbReference type="PANTHER" id="PTHR43976:SF16">
    <property type="entry name" value="SHORT-CHAIN DEHYDROGENASE_REDUCTASE FAMILY PROTEIN"/>
    <property type="match status" value="1"/>
</dbReference>
<reference evidence="5" key="1">
    <citation type="submission" date="2023-03" db="EMBL/GenBank/DDBJ databases">
        <title>Massive genome expansion in bonnet fungi (Mycena s.s.) driven by repeated elements and novel gene families across ecological guilds.</title>
        <authorList>
            <consortium name="Lawrence Berkeley National Laboratory"/>
            <person name="Harder C.B."/>
            <person name="Miyauchi S."/>
            <person name="Viragh M."/>
            <person name="Kuo A."/>
            <person name="Thoen E."/>
            <person name="Andreopoulos B."/>
            <person name="Lu D."/>
            <person name="Skrede I."/>
            <person name="Drula E."/>
            <person name="Henrissat B."/>
            <person name="Morin E."/>
            <person name="Kohler A."/>
            <person name="Barry K."/>
            <person name="LaButti K."/>
            <person name="Morin E."/>
            <person name="Salamov A."/>
            <person name="Lipzen A."/>
            <person name="Mereny Z."/>
            <person name="Hegedus B."/>
            <person name="Baldrian P."/>
            <person name="Stursova M."/>
            <person name="Weitz H."/>
            <person name="Taylor A."/>
            <person name="Grigoriev I.V."/>
            <person name="Nagy L.G."/>
            <person name="Martin F."/>
            <person name="Kauserud H."/>
        </authorList>
    </citation>
    <scope>NUCLEOTIDE SEQUENCE</scope>
    <source>
        <strain evidence="5">CBHHK188m</strain>
    </source>
</reference>
<comment type="similarity">
    <text evidence="1 4">Belongs to the short-chain dehydrogenases/reductases (SDR) family.</text>
</comment>
<dbReference type="AlphaFoldDB" id="A0AAD7I1C9"/>
<dbReference type="Gene3D" id="3.40.50.720">
    <property type="entry name" value="NAD(P)-binding Rossmann-like Domain"/>
    <property type="match status" value="1"/>
</dbReference>
<keyword evidence="3" id="KW-0560">Oxidoreductase</keyword>
<proteinExistence type="inferred from homology"/>
<evidence type="ECO:0000256" key="4">
    <source>
        <dbReference type="RuleBase" id="RU000363"/>
    </source>
</evidence>
<dbReference type="PANTHER" id="PTHR43976">
    <property type="entry name" value="SHORT CHAIN DEHYDROGENASE"/>
    <property type="match status" value="1"/>
</dbReference>
<dbReference type="InterPro" id="IPR036291">
    <property type="entry name" value="NAD(P)-bd_dom_sf"/>
</dbReference>
<keyword evidence="6" id="KW-1185">Reference proteome</keyword>
<organism evidence="5 6">
    <name type="scientific">Mycena maculata</name>
    <dbReference type="NCBI Taxonomy" id="230809"/>
    <lineage>
        <taxon>Eukaryota</taxon>
        <taxon>Fungi</taxon>
        <taxon>Dikarya</taxon>
        <taxon>Basidiomycota</taxon>
        <taxon>Agaricomycotina</taxon>
        <taxon>Agaricomycetes</taxon>
        <taxon>Agaricomycetidae</taxon>
        <taxon>Agaricales</taxon>
        <taxon>Marasmiineae</taxon>
        <taxon>Mycenaceae</taxon>
        <taxon>Mycena</taxon>
    </lineage>
</organism>
<comment type="caution">
    <text evidence="5">The sequence shown here is derived from an EMBL/GenBank/DDBJ whole genome shotgun (WGS) entry which is preliminary data.</text>
</comment>
<dbReference type="GO" id="GO:0016491">
    <property type="term" value="F:oxidoreductase activity"/>
    <property type="evidence" value="ECO:0007669"/>
    <property type="project" value="UniProtKB-KW"/>
</dbReference>
<dbReference type="Pfam" id="PF00106">
    <property type="entry name" value="adh_short"/>
    <property type="match status" value="1"/>
</dbReference>
<protein>
    <submittedName>
        <fullName evidence="5">Short-chain oxidoreductase</fullName>
    </submittedName>
</protein>
<dbReference type="InterPro" id="IPR002347">
    <property type="entry name" value="SDR_fam"/>
</dbReference>
<dbReference type="InterPro" id="IPR020904">
    <property type="entry name" value="Sc_DH/Rdtase_CS"/>
</dbReference>
<name>A0AAD7I1C9_9AGAR</name>
<dbReference type="PRINTS" id="PR00080">
    <property type="entry name" value="SDRFAMILY"/>
</dbReference>
<evidence type="ECO:0000256" key="2">
    <source>
        <dbReference type="ARBA" id="ARBA00022857"/>
    </source>
</evidence>
<dbReference type="SUPFAM" id="SSF51735">
    <property type="entry name" value="NAD(P)-binding Rossmann-fold domains"/>
    <property type="match status" value="1"/>
</dbReference>
<keyword evidence="2" id="KW-0521">NADP</keyword>
<dbReference type="PRINTS" id="PR00081">
    <property type="entry name" value="GDHRDH"/>
</dbReference>
<gene>
    <name evidence="5" type="ORF">DFH07DRAFT_990499</name>
</gene>
<dbReference type="Proteomes" id="UP001215280">
    <property type="component" value="Unassembled WGS sequence"/>
</dbReference>
<accession>A0AAD7I1C9</accession>
<evidence type="ECO:0000313" key="5">
    <source>
        <dbReference type="EMBL" id="KAJ7732918.1"/>
    </source>
</evidence>